<dbReference type="EMBL" id="UZAH01027542">
    <property type="protein sequence ID" value="VDO92600.1"/>
    <property type="molecule type" value="Genomic_DNA"/>
</dbReference>
<reference evidence="1 2" key="1">
    <citation type="submission" date="2018-11" db="EMBL/GenBank/DDBJ databases">
        <authorList>
            <consortium name="Pathogen Informatics"/>
        </authorList>
    </citation>
    <scope>NUCLEOTIDE SEQUENCE [LARGE SCALE GENOMIC DNA]</scope>
</reference>
<proteinExistence type="predicted"/>
<evidence type="ECO:0000313" key="3">
    <source>
        <dbReference type="WBParaSite" id="HPBE_0001254101-mRNA-1"/>
    </source>
</evidence>
<accession>A0A3P7YX80</accession>
<reference evidence="3" key="2">
    <citation type="submission" date="2019-09" db="UniProtKB">
        <authorList>
            <consortium name="WormBaseParasite"/>
        </authorList>
    </citation>
    <scope>IDENTIFICATION</scope>
</reference>
<evidence type="ECO:0000313" key="1">
    <source>
        <dbReference type="EMBL" id="VDO92600.1"/>
    </source>
</evidence>
<dbReference type="WBParaSite" id="HPBE_0001254101-mRNA-1">
    <property type="protein sequence ID" value="HPBE_0001254101-mRNA-1"/>
    <property type="gene ID" value="HPBE_0001254101"/>
</dbReference>
<keyword evidence="2" id="KW-1185">Reference proteome</keyword>
<name>A0A183FVY3_HELPZ</name>
<organism evidence="2 3">
    <name type="scientific">Heligmosomoides polygyrus</name>
    <name type="common">Parasitic roundworm</name>
    <dbReference type="NCBI Taxonomy" id="6339"/>
    <lineage>
        <taxon>Eukaryota</taxon>
        <taxon>Metazoa</taxon>
        <taxon>Ecdysozoa</taxon>
        <taxon>Nematoda</taxon>
        <taxon>Chromadorea</taxon>
        <taxon>Rhabditida</taxon>
        <taxon>Rhabditina</taxon>
        <taxon>Rhabditomorpha</taxon>
        <taxon>Strongyloidea</taxon>
        <taxon>Heligmosomidae</taxon>
        <taxon>Heligmosomoides</taxon>
    </lineage>
</organism>
<protein>
    <submittedName>
        <fullName evidence="3">DUF4537 domain-containing protein</fullName>
    </submittedName>
</protein>
<sequence length="313" mass="34641">MSHKIGEITGYKLRPENSGKFPNAFYVPGNSVDEQNTSPNVPDDSVDELNTSTTVHGEPRIRGRSMPVAVDFDRLIGEPRRVPGIGWAVPCDVVGLDSKKAKKSVKHSEWTRHVVKAADPRVCHLDRVAHFMVMRRPVLSVTHKSLELIWSLHSEPQAAGCAKMEKALSEVRCSLHNHSIATGMVADVKQTNGEHPGQEAEVRFEKSGLVRPLLRLSLPKDPSYLQTGAIRGCWKLANNDGCLCISLPRSSVQAENMPPILPTVADVQLVVLEHQRPHLIVSSRPDNGYQRSVLVFGPQWRRVAASGAMRWTL</sequence>
<dbReference type="Proteomes" id="UP000050761">
    <property type="component" value="Unassembled WGS sequence"/>
</dbReference>
<dbReference type="OrthoDB" id="5865552at2759"/>
<accession>A0A183FVY3</accession>
<evidence type="ECO:0000313" key="2">
    <source>
        <dbReference type="Proteomes" id="UP000050761"/>
    </source>
</evidence>
<gene>
    <name evidence="1" type="ORF">HPBE_LOCUS12547</name>
</gene>
<dbReference type="AlphaFoldDB" id="A0A183FVY3"/>